<name>A0A368YE53_9BURK</name>
<dbReference type="PANTHER" id="PTHR24421:SF58">
    <property type="entry name" value="SIGNAL TRANSDUCTION HISTIDINE-PROTEIN KINASE_PHOSPHATASE UHPB"/>
    <property type="match status" value="1"/>
</dbReference>
<accession>A0A368YE53</accession>
<keyword evidence="6" id="KW-1185">Reference proteome</keyword>
<dbReference type="PANTHER" id="PTHR24421">
    <property type="entry name" value="NITRATE/NITRITE SENSOR PROTEIN NARX-RELATED"/>
    <property type="match status" value="1"/>
</dbReference>
<dbReference type="SMART" id="SM00387">
    <property type="entry name" value="HATPase_c"/>
    <property type="match status" value="1"/>
</dbReference>
<dbReference type="InterPro" id="IPR003594">
    <property type="entry name" value="HATPase_dom"/>
</dbReference>
<dbReference type="Gene3D" id="3.30.565.10">
    <property type="entry name" value="Histidine kinase-like ATPase, C-terminal domain"/>
    <property type="match status" value="1"/>
</dbReference>
<dbReference type="OrthoDB" id="9782588at2"/>
<dbReference type="AlphaFoldDB" id="A0A368YE53"/>
<dbReference type="InterPro" id="IPR050482">
    <property type="entry name" value="Sensor_HK_TwoCompSys"/>
</dbReference>
<evidence type="ECO:0000259" key="4">
    <source>
        <dbReference type="SMART" id="SM00387"/>
    </source>
</evidence>
<dbReference type="GO" id="GO:0046983">
    <property type="term" value="F:protein dimerization activity"/>
    <property type="evidence" value="ECO:0007669"/>
    <property type="project" value="InterPro"/>
</dbReference>
<keyword evidence="2 5" id="KW-0418">Kinase</keyword>
<dbReference type="Gene3D" id="1.20.5.1930">
    <property type="match status" value="1"/>
</dbReference>
<dbReference type="GO" id="GO:0000155">
    <property type="term" value="F:phosphorelay sensor kinase activity"/>
    <property type="evidence" value="ECO:0007669"/>
    <property type="project" value="InterPro"/>
</dbReference>
<organism evidence="5 6">
    <name type="scientific">Pseudorhodoferax soli</name>
    <dbReference type="NCBI Taxonomy" id="545864"/>
    <lineage>
        <taxon>Bacteria</taxon>
        <taxon>Pseudomonadati</taxon>
        <taxon>Pseudomonadota</taxon>
        <taxon>Betaproteobacteria</taxon>
        <taxon>Burkholderiales</taxon>
        <taxon>Comamonadaceae</taxon>
    </lineage>
</organism>
<dbReference type="EMBL" id="QPJK01000001">
    <property type="protein sequence ID" value="RCW76464.1"/>
    <property type="molecule type" value="Genomic_DNA"/>
</dbReference>
<evidence type="ECO:0000313" key="6">
    <source>
        <dbReference type="Proteomes" id="UP000252884"/>
    </source>
</evidence>
<gene>
    <name evidence="5" type="ORF">DES41_1011070</name>
</gene>
<evidence type="ECO:0000256" key="3">
    <source>
        <dbReference type="ARBA" id="ARBA00023012"/>
    </source>
</evidence>
<dbReference type="Pfam" id="PF02518">
    <property type="entry name" value="HATPase_c"/>
    <property type="match status" value="1"/>
</dbReference>
<dbReference type="InterPro" id="IPR011712">
    <property type="entry name" value="Sig_transdc_His_kin_sub3_dim/P"/>
</dbReference>
<dbReference type="GO" id="GO:0016020">
    <property type="term" value="C:membrane"/>
    <property type="evidence" value="ECO:0007669"/>
    <property type="project" value="InterPro"/>
</dbReference>
<evidence type="ECO:0000256" key="1">
    <source>
        <dbReference type="ARBA" id="ARBA00022679"/>
    </source>
</evidence>
<keyword evidence="1" id="KW-0808">Transferase</keyword>
<comment type="caution">
    <text evidence="5">The sequence shown here is derived from an EMBL/GenBank/DDBJ whole genome shotgun (WGS) entry which is preliminary data.</text>
</comment>
<feature type="domain" description="Histidine kinase/HSP90-like ATPase" evidence="4">
    <location>
        <begin position="134"/>
        <end position="233"/>
    </location>
</feature>
<dbReference type="RefSeq" id="WP_114466523.1">
    <property type="nucleotide sequence ID" value="NZ_QPJK01000001.1"/>
</dbReference>
<keyword evidence="3" id="KW-0902">Two-component regulatory system</keyword>
<sequence length="233" mass="24605">MSVHGAVASRSRRGRDHLRTLAYEITIAEARERERIALGLHDDIGQFLTLARLKLGELRQHAPADAAAPLLDDIGALLAQAARATRSATFDLSSPVLRLGLEQALHSLADRLARDSRLSVSFLCAVAPPELPEAVLAVVFRSVRELCLNVQKHAGAQHVDIAVHSKGGQLAVDVADDGVGFVPALAPRQQFSRAGGFGLASAQIQMLAIGGRLDIRSVPGFGTQASIAVPLAA</sequence>
<evidence type="ECO:0000256" key="2">
    <source>
        <dbReference type="ARBA" id="ARBA00022777"/>
    </source>
</evidence>
<proteinExistence type="predicted"/>
<dbReference type="InterPro" id="IPR036890">
    <property type="entry name" value="HATPase_C_sf"/>
</dbReference>
<protein>
    <submittedName>
        <fullName evidence="5">Histidine kinase/DNA gyrase B/HSP90-like ATPase</fullName>
    </submittedName>
</protein>
<dbReference type="Proteomes" id="UP000252884">
    <property type="component" value="Unassembled WGS sequence"/>
</dbReference>
<dbReference type="CDD" id="cd16917">
    <property type="entry name" value="HATPase_UhpB-NarQ-NarX-like"/>
    <property type="match status" value="1"/>
</dbReference>
<evidence type="ECO:0000313" key="5">
    <source>
        <dbReference type="EMBL" id="RCW76464.1"/>
    </source>
</evidence>
<dbReference type="SUPFAM" id="SSF55874">
    <property type="entry name" value="ATPase domain of HSP90 chaperone/DNA topoisomerase II/histidine kinase"/>
    <property type="match status" value="1"/>
</dbReference>
<dbReference type="Pfam" id="PF07730">
    <property type="entry name" value="HisKA_3"/>
    <property type="match status" value="1"/>
</dbReference>
<reference evidence="5 6" key="1">
    <citation type="submission" date="2018-07" db="EMBL/GenBank/DDBJ databases">
        <title>Genomic Encyclopedia of Type Strains, Phase IV (KMG-IV): sequencing the most valuable type-strain genomes for metagenomic binning, comparative biology and taxonomic classification.</title>
        <authorList>
            <person name="Goeker M."/>
        </authorList>
    </citation>
    <scope>NUCLEOTIDE SEQUENCE [LARGE SCALE GENOMIC DNA]</scope>
    <source>
        <strain evidence="5 6">DSM 21634</strain>
    </source>
</reference>